<dbReference type="Gene3D" id="2.60.120.10">
    <property type="entry name" value="Jelly Rolls"/>
    <property type="match status" value="1"/>
</dbReference>
<dbReference type="OrthoDB" id="189706at2157"/>
<evidence type="ECO:0000313" key="2">
    <source>
        <dbReference type="Proteomes" id="UP000451471"/>
    </source>
</evidence>
<dbReference type="SUPFAM" id="SSF51182">
    <property type="entry name" value="RmlC-like cupins"/>
    <property type="match status" value="1"/>
</dbReference>
<dbReference type="InterPro" id="IPR014710">
    <property type="entry name" value="RmlC-like_jellyroll"/>
</dbReference>
<reference evidence="1 2" key="1">
    <citation type="submission" date="2019-12" db="EMBL/GenBank/DDBJ databases">
        <title>Halocatena pleomorpha gen. nov. sp. nov., an extremely halophilic archaeon of family Halobacteriaceae isolated from saltpan soil.</title>
        <authorList>
            <person name="Pal Y."/>
            <person name="Verma A."/>
            <person name="Krishnamurthi S."/>
            <person name="Kumar P."/>
        </authorList>
    </citation>
    <scope>NUCLEOTIDE SEQUENCE [LARGE SCALE GENOMIC DNA]</scope>
    <source>
        <strain evidence="1 2">JCM 16495</strain>
    </source>
</reference>
<keyword evidence="2" id="KW-1185">Reference proteome</keyword>
<comment type="caution">
    <text evidence="1">The sequence shown here is derived from an EMBL/GenBank/DDBJ whole genome shotgun (WGS) entry which is preliminary data.</text>
</comment>
<dbReference type="AlphaFoldDB" id="A0A6B0GMK7"/>
<dbReference type="Proteomes" id="UP000451471">
    <property type="component" value="Unassembled WGS sequence"/>
</dbReference>
<dbReference type="EMBL" id="WSZK01000012">
    <property type="protein sequence ID" value="MWG33953.1"/>
    <property type="molecule type" value="Genomic_DNA"/>
</dbReference>
<evidence type="ECO:0000313" key="1">
    <source>
        <dbReference type="EMBL" id="MWG33953.1"/>
    </source>
</evidence>
<name>A0A6B0GMK7_9EURY</name>
<gene>
    <name evidence="1" type="ORF">GQS65_05500</name>
</gene>
<sequence>MQKAKEDVPVVMRTETATVQQQTDFGAATDYGELAAERIRFEAGTDLTPLLEGLPDDTCQCPHWGYVLDGSINLRYSDGTEEVDETGDLFYWPPGHTLWVDEETEFLLFSPQDDHRAVFEHMADRMEELEG</sequence>
<organism evidence="1 2">
    <name type="scientific">Halomarina oriensis</name>
    <dbReference type="NCBI Taxonomy" id="671145"/>
    <lineage>
        <taxon>Archaea</taxon>
        <taxon>Methanobacteriati</taxon>
        <taxon>Methanobacteriota</taxon>
        <taxon>Stenosarchaea group</taxon>
        <taxon>Halobacteria</taxon>
        <taxon>Halobacteriales</taxon>
        <taxon>Natronomonadaceae</taxon>
        <taxon>Halomarina</taxon>
    </lineage>
</organism>
<accession>A0A6B0GMK7</accession>
<dbReference type="InterPro" id="IPR011051">
    <property type="entry name" value="RmlC_Cupin_sf"/>
</dbReference>
<protein>
    <submittedName>
        <fullName evidence="1">Cupin domain-containing protein</fullName>
    </submittedName>
</protein>
<dbReference type="RefSeq" id="WP_158203668.1">
    <property type="nucleotide sequence ID" value="NZ_WSZK01000012.1"/>
</dbReference>
<proteinExistence type="predicted"/>